<feature type="transmembrane region" description="Helical" evidence="1">
    <location>
        <begin position="177"/>
        <end position="197"/>
    </location>
</feature>
<evidence type="ECO:0000259" key="2">
    <source>
        <dbReference type="Pfam" id="PF20154"/>
    </source>
</evidence>
<dbReference type="OrthoDB" id="9804277at2"/>
<dbReference type="GO" id="GO:0016020">
    <property type="term" value="C:membrane"/>
    <property type="evidence" value="ECO:0007669"/>
    <property type="project" value="InterPro"/>
</dbReference>
<dbReference type="KEGG" id="ndp:E2C04_00685"/>
<organism evidence="3 4">
    <name type="scientific">Nocardioides daphniae</name>
    <dbReference type="NCBI Taxonomy" id="402297"/>
    <lineage>
        <taxon>Bacteria</taxon>
        <taxon>Bacillati</taxon>
        <taxon>Actinomycetota</taxon>
        <taxon>Actinomycetes</taxon>
        <taxon>Propionibacteriales</taxon>
        <taxon>Nocardioidaceae</taxon>
        <taxon>Nocardioides</taxon>
    </lineage>
</organism>
<accession>A0A4P7UAY9</accession>
<feature type="domain" description="Apolipoprotein N-acyltransferase N-terminal" evidence="2">
    <location>
        <begin position="15"/>
        <end position="162"/>
    </location>
</feature>
<feature type="transmembrane region" description="Helical" evidence="1">
    <location>
        <begin position="145"/>
        <end position="165"/>
    </location>
</feature>
<dbReference type="RefSeq" id="WP_135831128.1">
    <property type="nucleotide sequence ID" value="NZ_CP038462.1"/>
</dbReference>
<feature type="transmembrane region" description="Helical" evidence="1">
    <location>
        <begin position="29"/>
        <end position="44"/>
    </location>
</feature>
<sequence length="214" mass="21814">MSRELPALPLALGGGLAAAASFEPYGCGWLAPLAMTMLWLAVRGSSWRAALLRGACFGAAFMGVLLWWLVDSIGWVAWALLASTQGVAVAVAAVGVSAVSRLPGGPVWAGAAWSLVETIRSAWPLGGMPWGRWGVTALETPWEDLLPYAGISGTGFVVATAGFALGGMVGRRRGGSAAVMVGLVAAVAATTAVPYVAPTQGTFRIAACVGWRAG</sequence>
<protein>
    <recommendedName>
        <fullName evidence="2">Apolipoprotein N-acyltransferase N-terminal domain-containing protein</fullName>
    </recommendedName>
</protein>
<dbReference type="EMBL" id="CP038462">
    <property type="protein sequence ID" value="QCC76079.1"/>
    <property type="molecule type" value="Genomic_DNA"/>
</dbReference>
<dbReference type="GO" id="GO:0016410">
    <property type="term" value="F:N-acyltransferase activity"/>
    <property type="evidence" value="ECO:0007669"/>
    <property type="project" value="InterPro"/>
</dbReference>
<evidence type="ECO:0000313" key="4">
    <source>
        <dbReference type="Proteomes" id="UP000297025"/>
    </source>
</evidence>
<proteinExistence type="predicted"/>
<feature type="transmembrane region" description="Helical" evidence="1">
    <location>
        <begin position="106"/>
        <end position="125"/>
    </location>
</feature>
<dbReference type="PANTHER" id="PTHR38686:SF1">
    <property type="entry name" value="APOLIPOPROTEIN N-ACYLTRANSFERASE"/>
    <property type="match status" value="1"/>
</dbReference>
<dbReference type="PANTHER" id="PTHR38686">
    <property type="entry name" value="APOLIPOPROTEIN N-ACYLTRANSFERASE"/>
    <property type="match status" value="1"/>
</dbReference>
<dbReference type="InterPro" id="IPR004563">
    <property type="entry name" value="Apolipo_AcylTrfase"/>
</dbReference>
<dbReference type="GO" id="GO:0042158">
    <property type="term" value="P:lipoprotein biosynthetic process"/>
    <property type="evidence" value="ECO:0007669"/>
    <property type="project" value="InterPro"/>
</dbReference>
<name>A0A4P7UAY9_9ACTN</name>
<dbReference type="Pfam" id="PF20154">
    <property type="entry name" value="LNT_N"/>
    <property type="match status" value="1"/>
</dbReference>
<keyword evidence="1" id="KW-1133">Transmembrane helix</keyword>
<keyword evidence="1" id="KW-0812">Transmembrane</keyword>
<dbReference type="Proteomes" id="UP000297025">
    <property type="component" value="Chromosome"/>
</dbReference>
<dbReference type="AlphaFoldDB" id="A0A4P7UAY9"/>
<feature type="transmembrane region" description="Helical" evidence="1">
    <location>
        <begin position="76"/>
        <end position="99"/>
    </location>
</feature>
<gene>
    <name evidence="3" type="ORF">E2C04_00685</name>
</gene>
<evidence type="ECO:0000313" key="3">
    <source>
        <dbReference type="EMBL" id="QCC76079.1"/>
    </source>
</evidence>
<dbReference type="InterPro" id="IPR045378">
    <property type="entry name" value="LNT_N"/>
</dbReference>
<reference evidence="3 4" key="1">
    <citation type="journal article" date="2008" name="Int. J. Syst. Evol. Microbiol.">
        <title>Nocardioides daphniae sp. nov., isolated from Daphnia cucullata (Crustacea: Cladocera).</title>
        <authorList>
            <person name="Toth E.M."/>
            <person name="Keki Z."/>
            <person name="Homonnay Z.G."/>
            <person name="Borsodi A.K."/>
            <person name="Marialigeti K."/>
            <person name="Schumann P."/>
        </authorList>
    </citation>
    <scope>NUCLEOTIDE SEQUENCE [LARGE SCALE GENOMIC DNA]</scope>
    <source>
        <strain evidence="3 4">JCM 16608</strain>
    </source>
</reference>
<evidence type="ECO:0000256" key="1">
    <source>
        <dbReference type="SAM" id="Phobius"/>
    </source>
</evidence>
<keyword evidence="1" id="KW-0472">Membrane</keyword>
<feature type="transmembrane region" description="Helical" evidence="1">
    <location>
        <begin position="51"/>
        <end position="70"/>
    </location>
</feature>